<dbReference type="AlphaFoldDB" id="A0A5B8JF06"/>
<dbReference type="OrthoDB" id="9913091at2"/>
<gene>
    <name evidence="2" type="ORF">FQU76_29905</name>
</gene>
<dbReference type="Proteomes" id="UP000320580">
    <property type="component" value="Chromosome"/>
</dbReference>
<dbReference type="RefSeq" id="WP_146483443.1">
    <property type="nucleotide sequence ID" value="NZ_CP042266.1"/>
</dbReference>
<proteinExistence type="predicted"/>
<feature type="region of interest" description="Disordered" evidence="1">
    <location>
        <begin position="1"/>
        <end position="86"/>
    </location>
</feature>
<sequence>MCRAGEGTRATTGGSGRATTGVDDRMFGIRKRRNDPPAERARGGGPELVLPSADPAERAHALSRLQEQAGHYLDSGALADREDLRR</sequence>
<dbReference type="EMBL" id="CP042266">
    <property type="protein sequence ID" value="QDY80046.1"/>
    <property type="molecule type" value="Genomic_DNA"/>
</dbReference>
<protein>
    <submittedName>
        <fullName evidence="2">Uncharacterized protein</fullName>
    </submittedName>
</protein>
<dbReference type="KEGG" id="sqz:FQU76_29905"/>
<accession>A0A5B8JF06</accession>
<feature type="compositionally biased region" description="Low complexity" evidence="1">
    <location>
        <begin position="1"/>
        <end position="21"/>
    </location>
</feature>
<keyword evidence="3" id="KW-1185">Reference proteome</keyword>
<evidence type="ECO:0000256" key="1">
    <source>
        <dbReference type="SAM" id="MobiDB-lite"/>
    </source>
</evidence>
<reference evidence="2 3" key="1">
    <citation type="submission" date="2019-07" db="EMBL/GenBank/DDBJ databases">
        <authorList>
            <person name="Zhu P."/>
        </authorList>
    </citation>
    <scope>NUCLEOTIDE SEQUENCE [LARGE SCALE GENOMIC DNA]</scope>
    <source>
        <strain evidence="2 3">SSL-25</strain>
    </source>
</reference>
<evidence type="ECO:0000313" key="2">
    <source>
        <dbReference type="EMBL" id="QDY80046.1"/>
    </source>
</evidence>
<organism evidence="2 3">
    <name type="scientific">Streptomyces qinzhouensis</name>
    <dbReference type="NCBI Taxonomy" id="2599401"/>
    <lineage>
        <taxon>Bacteria</taxon>
        <taxon>Bacillati</taxon>
        <taxon>Actinomycetota</taxon>
        <taxon>Actinomycetes</taxon>
        <taxon>Kitasatosporales</taxon>
        <taxon>Streptomycetaceae</taxon>
        <taxon>Streptomyces</taxon>
    </lineage>
</organism>
<name>A0A5B8JF06_9ACTN</name>
<evidence type="ECO:0000313" key="3">
    <source>
        <dbReference type="Proteomes" id="UP000320580"/>
    </source>
</evidence>